<feature type="compositionally biased region" description="Low complexity" evidence="1">
    <location>
        <begin position="426"/>
        <end position="437"/>
    </location>
</feature>
<evidence type="ECO:0000313" key="2">
    <source>
        <dbReference type="EMBL" id="MCE4536699.1"/>
    </source>
</evidence>
<protein>
    <submittedName>
        <fullName evidence="2">TIGR03016 family PEP-CTERM system-associated outer membrane protein</fullName>
    </submittedName>
</protein>
<dbReference type="NCBIfam" id="TIGR03016">
    <property type="entry name" value="pepcterm_hypo_1"/>
    <property type="match status" value="1"/>
</dbReference>
<gene>
    <name evidence="2" type="ORF">LXT12_05475</name>
</gene>
<dbReference type="Proteomes" id="UP001201463">
    <property type="component" value="Unassembled WGS sequence"/>
</dbReference>
<evidence type="ECO:0000313" key="3">
    <source>
        <dbReference type="Proteomes" id="UP001201463"/>
    </source>
</evidence>
<dbReference type="RefSeq" id="WP_233390239.1">
    <property type="nucleotide sequence ID" value="NZ_JAJTWT010000002.1"/>
</dbReference>
<name>A0ABS8XE15_9BURK</name>
<dbReference type="EMBL" id="JAJTWT010000002">
    <property type="protein sequence ID" value="MCE4536699.1"/>
    <property type="molecule type" value="Genomic_DNA"/>
</dbReference>
<keyword evidence="3" id="KW-1185">Reference proteome</keyword>
<sequence length="497" mass="52507">MAAHAQDARLAVAAGQGGGTSIQPRLTVMETWTDNLTLSDRNKDAALITTVSPGITIRSTGGAVRGTLDYSLNGIAYIKSDQPSRVQNSLSASGQAELISRTLFVDMRASIGQQNASAFGLQSTPTLGSQGAISNLANSNQHETGTLSVSPLLHGQLGGLASFDLRGDFSRTEVRGSSLGDSRATGGSLVVNQLNGGLLAWWLRASTQEVKSSSAASNRSSTMTGGLNYRPDPDWFFTANAGRERNDFLGGSSQSGVTGGVTGQWTPTARTRVNGDWQRHNYGNSHGLTFEHRMSRSVWRLSDTVSTMLGNTGATGGVRSNYDQFFLMFASLEPDPVKRDVLVRAFLQAQGISPDAPAALGFLSTGPSRLHSQLASITLQGARTTLAAQVSRSVTSRLGSNLNQGDLANTAHVEQRSYSLTGSHQLTPSSSASLTASRQETTGDAGTPSARLTSLTANWNARLGTRLNVMLGGRHSRFAGTTSYSENAVYANLTQLF</sequence>
<evidence type="ECO:0000256" key="1">
    <source>
        <dbReference type="SAM" id="MobiDB-lite"/>
    </source>
</evidence>
<comment type="caution">
    <text evidence="2">The sequence shown here is derived from an EMBL/GenBank/DDBJ whole genome shotgun (WGS) entry which is preliminary data.</text>
</comment>
<feature type="region of interest" description="Disordered" evidence="1">
    <location>
        <begin position="421"/>
        <end position="450"/>
    </location>
</feature>
<proteinExistence type="predicted"/>
<feature type="region of interest" description="Disordered" evidence="1">
    <location>
        <begin position="249"/>
        <end position="268"/>
    </location>
</feature>
<feature type="compositionally biased region" description="Polar residues" evidence="1">
    <location>
        <begin position="438"/>
        <end position="450"/>
    </location>
</feature>
<accession>A0ABS8XE15</accession>
<organism evidence="2 3">
    <name type="scientific">Pelomonas caseinilytica</name>
    <dbReference type="NCBI Taxonomy" id="2906763"/>
    <lineage>
        <taxon>Bacteria</taxon>
        <taxon>Pseudomonadati</taxon>
        <taxon>Pseudomonadota</taxon>
        <taxon>Betaproteobacteria</taxon>
        <taxon>Burkholderiales</taxon>
        <taxon>Sphaerotilaceae</taxon>
        <taxon>Roseateles</taxon>
    </lineage>
</organism>
<dbReference type="InterPro" id="IPR017467">
    <property type="entry name" value="CHP03016_PEP-CTERM"/>
</dbReference>
<reference evidence="2 3" key="1">
    <citation type="submission" date="2021-12" db="EMBL/GenBank/DDBJ databases">
        <title>Genome seq of p7.</title>
        <authorList>
            <person name="Seo T."/>
        </authorList>
    </citation>
    <scope>NUCLEOTIDE SEQUENCE [LARGE SCALE GENOMIC DNA]</scope>
    <source>
        <strain evidence="2 3">P7</strain>
    </source>
</reference>